<comment type="caution">
    <text evidence="4">The sequence shown here is derived from an EMBL/GenBank/DDBJ whole genome shotgun (WGS) entry which is preliminary data.</text>
</comment>
<dbReference type="PANTHER" id="PTHR12673">
    <property type="entry name" value="FACIOGENITAL DYSPLASIA PROTEIN"/>
    <property type="match status" value="1"/>
</dbReference>
<evidence type="ECO:0000313" key="5">
    <source>
        <dbReference type="Proteomes" id="UP001212152"/>
    </source>
</evidence>
<dbReference type="CDD" id="cd23767">
    <property type="entry name" value="IQCD"/>
    <property type="match status" value="1"/>
</dbReference>
<gene>
    <name evidence="4" type="primary">ARHGEF17</name>
    <name evidence="4" type="ORF">HDU87_005246</name>
</gene>
<reference evidence="4" key="1">
    <citation type="submission" date="2020-05" db="EMBL/GenBank/DDBJ databases">
        <title>Phylogenomic resolution of chytrid fungi.</title>
        <authorList>
            <person name="Stajich J.E."/>
            <person name="Amses K."/>
            <person name="Simmons R."/>
            <person name="Seto K."/>
            <person name="Myers J."/>
            <person name="Bonds A."/>
            <person name="Quandt C.A."/>
            <person name="Barry K."/>
            <person name="Liu P."/>
            <person name="Grigoriev I."/>
            <person name="Longcore J.E."/>
            <person name="James T.Y."/>
        </authorList>
    </citation>
    <scope>NUCLEOTIDE SEQUENCE</scope>
    <source>
        <strain evidence="4">JEL0379</strain>
    </source>
</reference>
<feature type="region of interest" description="Disordered" evidence="2">
    <location>
        <begin position="229"/>
        <end position="264"/>
    </location>
</feature>
<feature type="region of interest" description="Disordered" evidence="2">
    <location>
        <begin position="190"/>
        <end position="214"/>
    </location>
</feature>
<feature type="region of interest" description="Disordered" evidence="2">
    <location>
        <begin position="141"/>
        <end position="165"/>
    </location>
</feature>
<dbReference type="Gene3D" id="2.30.29.30">
    <property type="entry name" value="Pleckstrin-homology domain (PH domain)/Phosphotyrosine-binding domain (PTB)"/>
    <property type="match status" value="1"/>
</dbReference>
<dbReference type="InterPro" id="IPR000048">
    <property type="entry name" value="IQ_motif_EF-hand-BS"/>
</dbReference>
<dbReference type="Pfam" id="PF00612">
    <property type="entry name" value="IQ"/>
    <property type="match status" value="1"/>
</dbReference>
<dbReference type="Gene3D" id="1.20.900.10">
    <property type="entry name" value="Dbl homology (DH) domain"/>
    <property type="match status" value="1"/>
</dbReference>
<protein>
    <submittedName>
        <fullName evidence="4">Rho guanine nucleotide exchange factor (GEF) 17</fullName>
    </submittedName>
</protein>
<dbReference type="Pfam" id="PF19057">
    <property type="entry name" value="PH_19"/>
    <property type="match status" value="1"/>
</dbReference>
<sequence length="1038" mass="115736">MTRTEDRETLTQPEFESLARLYALVAHRARRLAILYRHGDSVSVVSSYQELVIDCHSLLALIEQRYFPNPQSGNRVKPVICQSKQFATWSNRSVPNLSKKSETETFGPRFPGAKQLALVQAVGSLKDALNVLSRTIRRLSGGTTAGDAAPRAGTRPNAESGNTADTLERNLAAVRETARSILEVASRFETAKPAETLPPLPPPSSSERETRKVNKRASFGSFISRFSPNRTMRSFSDPTLPGAGDRSRALGSRQSADDRRTSFTKSLNPKVSATTFDGKGDTVAADFRNVLGLLSNLGMVIGSNLQEFRILKTTLGGQSVSQQLDRRLLVDMEILERCYEDALERVLPLTASLKDLWEQTFVDSFTAIQQLRKLQEEKDQEVARLTKQSEQFQRMNGALLEENTLLKKELDVVRRFGAEPCGSPMSEGARSLRTTPLPSPAIDNETSDPFLPSIAVSPPELDYADITQERSAPSDAVVLSRLYNEVSQAQELLEKVQKRRSNVLQALDCPARNIKHKSSDSLLPRISEDSAPLWKDVSHPAMGDPFAKGAIVIQTCWRGYMTRQNYKRTKLRLMIVNEMLDTEASYVKGLLTIHKDFMIPLKEDMNSKSFPLSRPDFDAIFRYVEDIMSFNQGLLDSLVGRIAFWHHEQLIGDVFIRAAESMKLYAHFINNYDNAVDTLNRVSGIPAVEKRLQEIHRGLGVRAPNLSDLLISPVQRPPRYLLMLKELLKRTLKSHPDFGNLASAVQKVERTVHVINERKKRHGMMKQMQNSFIGNPINLITPGRFLTHSGQLWELDEVSTGAQEHRKERSVFLFNDILVCATAVMSADVKAFVFAWALPICDVVSVLQGAEEEQSIRVSWKSGNTVGVKVIYAKTLEDHKIWLQTLQHIFNNVHKVSRQTSLQGAGLILPPTDAQNTPRAKTLQTINREIQKLESEIQQEAKVIQGCTILESLTNHRDEPGTTFGSNLSGGSNGASGGGGSVASGWMGKLNEKMGVKSIGRQKEESQRKLGTLKVEVSRQNILKRELEISPTAKLLRA</sequence>
<feature type="coiled-coil region" evidence="1">
    <location>
        <begin position="479"/>
        <end position="506"/>
    </location>
</feature>
<dbReference type="SUPFAM" id="SSF50729">
    <property type="entry name" value="PH domain-like"/>
    <property type="match status" value="1"/>
</dbReference>
<dbReference type="GO" id="GO:0005085">
    <property type="term" value="F:guanyl-nucleotide exchange factor activity"/>
    <property type="evidence" value="ECO:0007669"/>
    <property type="project" value="InterPro"/>
</dbReference>
<feature type="region of interest" description="Disordered" evidence="2">
    <location>
        <begin position="958"/>
        <end position="981"/>
    </location>
</feature>
<dbReference type="EMBL" id="JADGJQ010000041">
    <property type="protein sequence ID" value="KAJ3176378.1"/>
    <property type="molecule type" value="Genomic_DNA"/>
</dbReference>
<dbReference type="InterPro" id="IPR035899">
    <property type="entry name" value="DBL_dom_sf"/>
</dbReference>
<feature type="compositionally biased region" description="Gly residues" evidence="2">
    <location>
        <begin position="971"/>
        <end position="981"/>
    </location>
</feature>
<dbReference type="SMART" id="SM00015">
    <property type="entry name" value="IQ"/>
    <property type="match status" value="1"/>
</dbReference>
<dbReference type="GO" id="GO:0005737">
    <property type="term" value="C:cytoplasm"/>
    <property type="evidence" value="ECO:0007669"/>
    <property type="project" value="TreeGrafter"/>
</dbReference>
<dbReference type="AlphaFoldDB" id="A0AAD5THJ5"/>
<dbReference type="PROSITE" id="PS50010">
    <property type="entry name" value="DH_2"/>
    <property type="match status" value="1"/>
</dbReference>
<dbReference type="PROSITE" id="PS50096">
    <property type="entry name" value="IQ"/>
    <property type="match status" value="1"/>
</dbReference>
<evidence type="ECO:0000256" key="1">
    <source>
        <dbReference type="SAM" id="Coils"/>
    </source>
</evidence>
<dbReference type="InterPro" id="IPR051092">
    <property type="entry name" value="FYVE_RhoGEF_PH"/>
</dbReference>
<dbReference type="InterPro" id="IPR011993">
    <property type="entry name" value="PH-like_dom_sf"/>
</dbReference>
<keyword evidence="1" id="KW-0175">Coiled coil</keyword>
<feature type="domain" description="DH" evidence="3">
    <location>
        <begin position="571"/>
        <end position="758"/>
    </location>
</feature>
<evidence type="ECO:0000259" key="3">
    <source>
        <dbReference type="PROSITE" id="PS50010"/>
    </source>
</evidence>
<dbReference type="Pfam" id="PF00621">
    <property type="entry name" value="RhoGEF"/>
    <property type="match status" value="1"/>
</dbReference>
<dbReference type="InterPro" id="IPR000219">
    <property type="entry name" value="DH_dom"/>
</dbReference>
<evidence type="ECO:0000256" key="2">
    <source>
        <dbReference type="SAM" id="MobiDB-lite"/>
    </source>
</evidence>
<dbReference type="SUPFAM" id="SSF48065">
    <property type="entry name" value="DBL homology domain (DH-domain)"/>
    <property type="match status" value="1"/>
</dbReference>
<accession>A0AAD5THJ5</accession>
<proteinExistence type="predicted"/>
<organism evidence="4 5">
    <name type="scientific">Geranomyces variabilis</name>
    <dbReference type="NCBI Taxonomy" id="109894"/>
    <lineage>
        <taxon>Eukaryota</taxon>
        <taxon>Fungi</taxon>
        <taxon>Fungi incertae sedis</taxon>
        <taxon>Chytridiomycota</taxon>
        <taxon>Chytridiomycota incertae sedis</taxon>
        <taxon>Chytridiomycetes</taxon>
        <taxon>Spizellomycetales</taxon>
        <taxon>Powellomycetaceae</taxon>
        <taxon>Geranomyces</taxon>
    </lineage>
</organism>
<keyword evidence="5" id="KW-1185">Reference proteome</keyword>
<dbReference type="Proteomes" id="UP001212152">
    <property type="component" value="Unassembled WGS sequence"/>
</dbReference>
<dbReference type="SMART" id="SM00325">
    <property type="entry name" value="RhoGEF"/>
    <property type="match status" value="1"/>
</dbReference>
<name>A0AAD5THJ5_9FUNG</name>
<dbReference type="PANTHER" id="PTHR12673:SF159">
    <property type="entry name" value="LD03170P"/>
    <property type="match status" value="1"/>
</dbReference>
<dbReference type="CDD" id="cd00160">
    <property type="entry name" value="RhoGEF"/>
    <property type="match status" value="1"/>
</dbReference>
<feature type="coiled-coil region" evidence="1">
    <location>
        <begin position="368"/>
        <end position="395"/>
    </location>
</feature>
<evidence type="ECO:0000313" key="4">
    <source>
        <dbReference type="EMBL" id="KAJ3176378.1"/>
    </source>
</evidence>